<dbReference type="AlphaFoldDB" id="G4XKK6"/>
<protein>
    <submittedName>
        <fullName evidence="1">Glutathione S-transferase</fullName>
    </submittedName>
</protein>
<evidence type="ECO:0000313" key="1">
    <source>
        <dbReference type="EMBL" id="AEP43739.1"/>
    </source>
</evidence>
<sequence length="70" mass="8076">NPQHTVPVLVDGKLRPITAEQGPHLTYLVSQHRPSQASTLLVRRKDPRLTKRLYFNIGTFYKRMGDCVYP</sequence>
<dbReference type="EMBL" id="JF825513">
    <property type="protein sequence ID" value="AEP43739.1"/>
    <property type="molecule type" value="mRNA"/>
</dbReference>
<keyword evidence="1" id="KW-0808">Transferase</keyword>
<organism evidence="1">
    <name type="scientific">Calanus helgolandicus</name>
    <name type="common">Copepod</name>
    <dbReference type="NCBI Taxonomy" id="114068"/>
    <lineage>
        <taxon>Eukaryota</taxon>
        <taxon>Metazoa</taxon>
        <taxon>Ecdysozoa</taxon>
        <taxon>Arthropoda</taxon>
        <taxon>Crustacea</taxon>
        <taxon>Multicrustacea</taxon>
        <taxon>Hexanauplia</taxon>
        <taxon>Copepoda</taxon>
        <taxon>Calanoida</taxon>
        <taxon>Calanidae</taxon>
        <taxon>Calanus</taxon>
    </lineage>
</organism>
<dbReference type="GO" id="GO:0016740">
    <property type="term" value="F:transferase activity"/>
    <property type="evidence" value="ECO:0007669"/>
    <property type="project" value="UniProtKB-KW"/>
</dbReference>
<proteinExistence type="evidence at transcript level"/>
<accession>G4XKK6</accession>
<feature type="non-terminal residue" evidence="1">
    <location>
        <position position="1"/>
    </location>
</feature>
<feature type="non-terminal residue" evidence="1">
    <location>
        <position position="70"/>
    </location>
</feature>
<reference evidence="1" key="1">
    <citation type="journal article" date="2011" name="PLoS ONE">
        <title>Molecular Evidence of the Toxic Effects of Diatom Diets on Gene Expression Patterns in Copepods.</title>
        <authorList>
            <person name="Lauritano C."/>
            <person name="Borra M."/>
            <person name="Carotenuto Y."/>
            <person name="Biffali E."/>
            <person name="Miralto A."/>
            <person name="Procaccini G."/>
            <person name="Ianora A."/>
        </authorList>
    </citation>
    <scope>NUCLEOTIDE SEQUENCE</scope>
</reference>
<name>G4XKK6_CALHG</name>